<dbReference type="Gene3D" id="3.40.630.10">
    <property type="entry name" value="Zn peptidases"/>
    <property type="match status" value="1"/>
</dbReference>
<dbReference type="NCBIfam" id="TIGR01891">
    <property type="entry name" value="amidohydrolases"/>
    <property type="match status" value="1"/>
</dbReference>
<dbReference type="Gene3D" id="3.30.70.360">
    <property type="match status" value="1"/>
</dbReference>
<dbReference type="PANTHER" id="PTHR11014">
    <property type="entry name" value="PEPTIDASE M20 FAMILY MEMBER"/>
    <property type="match status" value="1"/>
</dbReference>
<dbReference type="EMBL" id="JAPWGY010000001">
    <property type="protein sequence ID" value="MCZ4279608.1"/>
    <property type="molecule type" value="Genomic_DNA"/>
</dbReference>
<dbReference type="Proteomes" id="UP001069802">
    <property type="component" value="Unassembled WGS sequence"/>
</dbReference>
<evidence type="ECO:0000313" key="3">
    <source>
        <dbReference type="EMBL" id="MCZ4279608.1"/>
    </source>
</evidence>
<gene>
    <name evidence="3" type="ORF">O4H49_02385</name>
</gene>
<protein>
    <submittedName>
        <fullName evidence="3">M20 family metallopeptidase</fullName>
    </submittedName>
</protein>
<evidence type="ECO:0000259" key="2">
    <source>
        <dbReference type="Pfam" id="PF07687"/>
    </source>
</evidence>
<organism evidence="3 4">
    <name type="scientific">Kiloniella laminariae</name>
    <dbReference type="NCBI Taxonomy" id="454162"/>
    <lineage>
        <taxon>Bacteria</taxon>
        <taxon>Pseudomonadati</taxon>
        <taxon>Pseudomonadota</taxon>
        <taxon>Alphaproteobacteria</taxon>
        <taxon>Rhodospirillales</taxon>
        <taxon>Kiloniellaceae</taxon>
        <taxon>Kiloniella</taxon>
    </lineage>
</organism>
<comment type="caution">
    <text evidence="3">The sequence shown here is derived from an EMBL/GenBank/DDBJ whole genome shotgun (WGS) entry which is preliminary data.</text>
</comment>
<reference evidence="3" key="1">
    <citation type="submission" date="2022-12" db="EMBL/GenBank/DDBJ databases">
        <title>Bacterial isolates from different developmental stages of Nematostella vectensis.</title>
        <authorList>
            <person name="Fraune S."/>
        </authorList>
    </citation>
    <scope>NUCLEOTIDE SEQUENCE</scope>
    <source>
        <strain evidence="3">G21630-S1</strain>
    </source>
</reference>
<dbReference type="InterPro" id="IPR002933">
    <property type="entry name" value="Peptidase_M20"/>
</dbReference>
<feature type="domain" description="Peptidase M20 dimerisation" evidence="2">
    <location>
        <begin position="190"/>
        <end position="274"/>
    </location>
</feature>
<dbReference type="SUPFAM" id="SSF55031">
    <property type="entry name" value="Bacterial exopeptidase dimerisation domain"/>
    <property type="match status" value="1"/>
</dbReference>
<dbReference type="InterPro" id="IPR036264">
    <property type="entry name" value="Bact_exopeptidase_dim_dom"/>
</dbReference>
<dbReference type="InterPro" id="IPR011650">
    <property type="entry name" value="Peptidase_M20_dimer"/>
</dbReference>
<dbReference type="SUPFAM" id="SSF53187">
    <property type="entry name" value="Zn-dependent exopeptidases"/>
    <property type="match status" value="1"/>
</dbReference>
<name>A0ABT4LES5_9PROT</name>
<dbReference type="PIRSF" id="PIRSF005962">
    <property type="entry name" value="Pept_M20D_amidohydro"/>
    <property type="match status" value="1"/>
</dbReference>
<evidence type="ECO:0000256" key="1">
    <source>
        <dbReference type="ARBA" id="ARBA00022801"/>
    </source>
</evidence>
<keyword evidence="1" id="KW-0378">Hydrolase</keyword>
<proteinExistence type="predicted"/>
<dbReference type="Pfam" id="PF01546">
    <property type="entry name" value="Peptidase_M20"/>
    <property type="match status" value="1"/>
</dbReference>
<accession>A0ABT4LES5</accession>
<sequence>MPDLTNTPEQTSSLDQAMLAWRHDFHQHPELGFEESRTAGKVAQLLRDFGLEVHEGIGGTGVVGLLKRGSGKGAIGLRADMDALAITERNAFEHRSQNPGKMHACGHDGHTSMLLGAARDLAETGQFNGTVVFIFQPAEEHGRGALAMINDGLFERFPVDAIYALHNLPSLPTGHFSIKAGPVMACEDNFEIIIRGKGTHAALPHLGIDPILIGAEVVTALQSVISRTFNPTENGVLSVTDFATNGLRNVIPDQVTLRGDTRSFSPDVQDLIERTMQRIVAGICAAYGADHSFSYSREFVATINSPAEAEIALAVAQELVGTDKVIKNGKAIMASEDFGHMLQHKPGCYLLLGNGAEGPGAVGLHSPDYDFNDELLPVGAAFWSRLVARQLP</sequence>
<dbReference type="PANTHER" id="PTHR11014:SF63">
    <property type="entry name" value="METALLOPEPTIDASE, PUTATIVE (AFU_ORTHOLOGUE AFUA_6G09600)-RELATED"/>
    <property type="match status" value="1"/>
</dbReference>
<evidence type="ECO:0000313" key="4">
    <source>
        <dbReference type="Proteomes" id="UP001069802"/>
    </source>
</evidence>
<dbReference type="InterPro" id="IPR017439">
    <property type="entry name" value="Amidohydrolase"/>
</dbReference>
<keyword evidence="4" id="KW-1185">Reference proteome</keyword>
<dbReference type="CDD" id="cd05666">
    <property type="entry name" value="M20_Acy1-like"/>
    <property type="match status" value="1"/>
</dbReference>
<dbReference type="Pfam" id="PF07687">
    <property type="entry name" value="M20_dimer"/>
    <property type="match status" value="1"/>
</dbReference>
<dbReference type="RefSeq" id="WP_269421808.1">
    <property type="nucleotide sequence ID" value="NZ_JAPWGY010000001.1"/>
</dbReference>